<reference evidence="5 6" key="1">
    <citation type="submission" date="2019-02" db="EMBL/GenBank/DDBJ databases">
        <title>Deep-cultivation of Planctomycetes and their phenomic and genomic characterization uncovers novel biology.</title>
        <authorList>
            <person name="Wiegand S."/>
            <person name="Jogler M."/>
            <person name="Boedeker C."/>
            <person name="Pinto D."/>
            <person name="Vollmers J."/>
            <person name="Rivas-Marin E."/>
            <person name="Kohn T."/>
            <person name="Peeters S.H."/>
            <person name="Heuer A."/>
            <person name="Rast P."/>
            <person name="Oberbeckmann S."/>
            <person name="Bunk B."/>
            <person name="Jeske O."/>
            <person name="Meyerdierks A."/>
            <person name="Storesund J.E."/>
            <person name="Kallscheuer N."/>
            <person name="Luecker S."/>
            <person name="Lage O.M."/>
            <person name="Pohl T."/>
            <person name="Merkel B.J."/>
            <person name="Hornburger P."/>
            <person name="Mueller R.-W."/>
            <person name="Bruemmer F."/>
            <person name="Labrenz M."/>
            <person name="Spormann A.M."/>
            <person name="Op den Camp H."/>
            <person name="Overmann J."/>
            <person name="Amann R."/>
            <person name="Jetten M.S.M."/>
            <person name="Mascher T."/>
            <person name="Medema M.H."/>
            <person name="Devos D.P."/>
            <person name="Kaster A.-K."/>
            <person name="Ovreas L."/>
            <person name="Rohde M."/>
            <person name="Galperin M.Y."/>
            <person name="Jogler C."/>
        </authorList>
    </citation>
    <scope>NUCLEOTIDE SEQUENCE [LARGE SCALE GENOMIC DNA]</scope>
    <source>
        <strain evidence="5 6">K22_7</strain>
    </source>
</reference>
<feature type="domain" description="Glycosyl transferase family 1" evidence="4">
    <location>
        <begin position="238"/>
        <end position="407"/>
    </location>
</feature>
<dbReference type="KEGG" id="rlc:K227x_25500"/>
<proteinExistence type="inferred from homology"/>
<dbReference type="Proteomes" id="UP000318538">
    <property type="component" value="Chromosome"/>
</dbReference>
<sequence length="429" mass="47413">MKAVFLTAGAAGMYCGSCMHDNAIARAMIAQGVDCLLQPVYTPIRTDEISVASDEVFFGGIQIYLLQQMPWLRFVPGPLRRTLDWPPLLRWATGRTHSTDAAKLGDLAVSMLRGEQGRQASEVKRLAHWLADDIRPDAVLLSNLLIGGSLPAIRSALPNTRLAVMLQGDDIFLDFLPPKQRQQAIELCQELVPSVDRFIVHSQFYADKMQRMLNIPDHQLVVTPLSIDVAPFAETITPLPKPADEFRLGYLARIAPEKGLHHLVDAFTRLAADDEHHDMTLHAAGWLGGNHQTYLDDLHAKIEQASLSHRFTYHGSPSLSEKIAYLSSLDLLCVPTDYEDPKGLFVLEALAAGVPVLQPDHGAFGELITSTGGGQTYRPGNLDDLIRAIEDTKRNPQQRSQWAKAGYDAVHQRHSVQQSAADLAKILFD</sequence>
<name>A0A517NAJ9_9BACT</name>
<keyword evidence="3 5" id="KW-0808">Transferase</keyword>
<dbReference type="Gene3D" id="3.40.50.2000">
    <property type="entry name" value="Glycogen Phosphorylase B"/>
    <property type="match status" value="2"/>
</dbReference>
<evidence type="ECO:0000256" key="2">
    <source>
        <dbReference type="ARBA" id="ARBA00022676"/>
    </source>
</evidence>
<keyword evidence="6" id="KW-1185">Reference proteome</keyword>
<evidence type="ECO:0000256" key="1">
    <source>
        <dbReference type="ARBA" id="ARBA00009481"/>
    </source>
</evidence>
<keyword evidence="2 5" id="KW-0328">Glycosyltransferase</keyword>
<dbReference type="RefSeq" id="WP_145169680.1">
    <property type="nucleotide sequence ID" value="NZ_CP036525.1"/>
</dbReference>
<dbReference type="CDD" id="cd03801">
    <property type="entry name" value="GT4_PimA-like"/>
    <property type="match status" value="1"/>
</dbReference>
<protein>
    <submittedName>
        <fullName evidence="5">Glycogen synthase</fullName>
        <ecNumber evidence="5">2.4.1.11</ecNumber>
    </submittedName>
</protein>
<gene>
    <name evidence="5" type="ORF">K227x_25500</name>
</gene>
<dbReference type="AlphaFoldDB" id="A0A517NAJ9"/>
<dbReference type="Pfam" id="PF00534">
    <property type="entry name" value="Glycos_transf_1"/>
    <property type="match status" value="1"/>
</dbReference>
<dbReference type="GO" id="GO:0004373">
    <property type="term" value="F:alpha-1,4-glucan glucosyltransferase (UDP-glucose donor) activity"/>
    <property type="evidence" value="ECO:0007669"/>
    <property type="project" value="UniProtKB-EC"/>
</dbReference>
<evidence type="ECO:0000313" key="6">
    <source>
        <dbReference type="Proteomes" id="UP000318538"/>
    </source>
</evidence>
<dbReference type="InterPro" id="IPR001296">
    <property type="entry name" value="Glyco_trans_1"/>
</dbReference>
<dbReference type="EC" id="2.4.1.11" evidence="5"/>
<evidence type="ECO:0000313" key="5">
    <source>
        <dbReference type="EMBL" id="QDT04161.1"/>
    </source>
</evidence>
<dbReference type="EMBL" id="CP036525">
    <property type="protein sequence ID" value="QDT04161.1"/>
    <property type="molecule type" value="Genomic_DNA"/>
</dbReference>
<dbReference type="PANTHER" id="PTHR12526">
    <property type="entry name" value="GLYCOSYLTRANSFERASE"/>
    <property type="match status" value="1"/>
</dbReference>
<evidence type="ECO:0000256" key="3">
    <source>
        <dbReference type="ARBA" id="ARBA00022679"/>
    </source>
</evidence>
<dbReference type="OrthoDB" id="9802525at2"/>
<accession>A0A517NAJ9</accession>
<evidence type="ECO:0000259" key="4">
    <source>
        <dbReference type="Pfam" id="PF00534"/>
    </source>
</evidence>
<dbReference type="PANTHER" id="PTHR12526:SF640">
    <property type="entry name" value="COLANIC ACID BIOSYNTHESIS GLYCOSYLTRANSFERASE WCAL-RELATED"/>
    <property type="match status" value="1"/>
</dbReference>
<organism evidence="5 6">
    <name type="scientific">Rubripirellula lacrimiformis</name>
    <dbReference type="NCBI Taxonomy" id="1930273"/>
    <lineage>
        <taxon>Bacteria</taxon>
        <taxon>Pseudomonadati</taxon>
        <taxon>Planctomycetota</taxon>
        <taxon>Planctomycetia</taxon>
        <taxon>Pirellulales</taxon>
        <taxon>Pirellulaceae</taxon>
        <taxon>Rubripirellula</taxon>
    </lineage>
</organism>
<comment type="similarity">
    <text evidence="1">Belongs to the glycosyltransferase group 1 family. Glycosyltransferase 4 subfamily.</text>
</comment>
<dbReference type="SUPFAM" id="SSF53756">
    <property type="entry name" value="UDP-Glycosyltransferase/glycogen phosphorylase"/>
    <property type="match status" value="1"/>
</dbReference>